<proteinExistence type="predicted"/>
<dbReference type="PROSITE" id="PS51318">
    <property type="entry name" value="TAT"/>
    <property type="match status" value="1"/>
</dbReference>
<evidence type="ECO:0000313" key="2">
    <source>
        <dbReference type="Proteomes" id="UP000737171"/>
    </source>
</evidence>
<dbReference type="PANTHER" id="PTHR35271">
    <property type="entry name" value="ABC TRANSPORTER, SUBSTRATE-BINDING LIPOPROTEIN-RELATED"/>
    <property type="match status" value="1"/>
</dbReference>
<sequence>MERRTVRGAAAAAFTAPGAAASAHGAQLTNRRSLLKASAATWLSAASLPMAKAQNPTSRVTLLGISPGSPGVERFRSRLGELGWVEHKNLVLETRFTQGDGSRVAPLTAELLALRPDVFVASLDTLAIAAAASTATVPIVFAAGIDPVAYGLVKSLSHPGRNVTGFTVGGIELGQKSLSLLKEAVPGLKVVGVLVGIRDRYKVEYLEEARRHLGLALVQFELSRPDDIDEAFQSFAKAGANGVLDFSSTPSTFDVRDRLAALAVQYRLPMSVLSGQADAGGLLSYGPNIPDLFRRAAGLVDRILRGAKPADIPVEQANVHDLVINLRTARALGVTVPQSVLLRATRVIE</sequence>
<keyword evidence="2" id="KW-1185">Reference proteome</keyword>
<dbReference type="Proteomes" id="UP000737171">
    <property type="component" value="Unassembled WGS sequence"/>
</dbReference>
<dbReference type="RefSeq" id="WP_173120169.1">
    <property type="nucleotide sequence ID" value="NZ_JABRWJ010000001.1"/>
</dbReference>
<dbReference type="CDD" id="cd06325">
    <property type="entry name" value="PBP1_ABC_unchar_transporter"/>
    <property type="match status" value="1"/>
</dbReference>
<dbReference type="InterPro" id="IPR007487">
    <property type="entry name" value="ABC_transpt-TYRBP-like"/>
</dbReference>
<dbReference type="PANTHER" id="PTHR35271:SF1">
    <property type="entry name" value="ABC TRANSPORTER, SUBSTRATE-BINDING LIPOPROTEIN"/>
    <property type="match status" value="1"/>
</dbReference>
<evidence type="ECO:0000313" key="1">
    <source>
        <dbReference type="EMBL" id="NRF65804.1"/>
    </source>
</evidence>
<reference evidence="1 2" key="1">
    <citation type="submission" date="2020-05" db="EMBL/GenBank/DDBJ databases">
        <title>Aquincola sp. isolate from soil.</title>
        <authorList>
            <person name="Han J."/>
            <person name="Kim D.-U."/>
        </authorList>
    </citation>
    <scope>NUCLEOTIDE SEQUENCE [LARGE SCALE GENOMIC DNA]</scope>
    <source>
        <strain evidence="1 2">S2</strain>
    </source>
</reference>
<comment type="caution">
    <text evidence="1">The sequence shown here is derived from an EMBL/GenBank/DDBJ whole genome shotgun (WGS) entry which is preliminary data.</text>
</comment>
<dbReference type="InterPro" id="IPR006311">
    <property type="entry name" value="TAT_signal"/>
</dbReference>
<gene>
    <name evidence="1" type="ORF">HLB44_02270</name>
</gene>
<accession>A0ABX2EBM8</accession>
<dbReference type="Pfam" id="PF04392">
    <property type="entry name" value="ABC_sub_bind"/>
    <property type="match status" value="1"/>
</dbReference>
<protein>
    <submittedName>
        <fullName evidence="1">ABC transporter substrate-binding protein</fullName>
    </submittedName>
</protein>
<organism evidence="1 2">
    <name type="scientific">Pseudaquabacterium terrae</name>
    <dbReference type="NCBI Taxonomy" id="2732868"/>
    <lineage>
        <taxon>Bacteria</taxon>
        <taxon>Pseudomonadati</taxon>
        <taxon>Pseudomonadota</taxon>
        <taxon>Betaproteobacteria</taxon>
        <taxon>Burkholderiales</taxon>
        <taxon>Sphaerotilaceae</taxon>
        <taxon>Pseudaquabacterium</taxon>
    </lineage>
</organism>
<dbReference type="EMBL" id="JABRWJ010000001">
    <property type="protein sequence ID" value="NRF65804.1"/>
    <property type="molecule type" value="Genomic_DNA"/>
</dbReference>
<dbReference type="Gene3D" id="3.40.50.2300">
    <property type="match status" value="2"/>
</dbReference>
<name>A0ABX2EBM8_9BURK</name>